<keyword evidence="2" id="KW-1185">Reference proteome</keyword>
<proteinExistence type="predicted"/>
<evidence type="ECO:0000313" key="1">
    <source>
        <dbReference type="EMBL" id="KAF2659138.1"/>
    </source>
</evidence>
<dbReference type="EMBL" id="MU004309">
    <property type="protein sequence ID" value="KAF2659138.1"/>
    <property type="molecule type" value="Genomic_DNA"/>
</dbReference>
<accession>A0A6A6TJP0</accession>
<dbReference type="Proteomes" id="UP000799324">
    <property type="component" value="Unassembled WGS sequence"/>
</dbReference>
<gene>
    <name evidence="1" type="ORF">K491DRAFT_216180</name>
</gene>
<evidence type="ECO:0000313" key="2">
    <source>
        <dbReference type="Proteomes" id="UP000799324"/>
    </source>
</evidence>
<protein>
    <submittedName>
        <fullName evidence="1">Uncharacterized protein</fullName>
    </submittedName>
</protein>
<organism evidence="1 2">
    <name type="scientific">Lophiostoma macrostomum CBS 122681</name>
    <dbReference type="NCBI Taxonomy" id="1314788"/>
    <lineage>
        <taxon>Eukaryota</taxon>
        <taxon>Fungi</taxon>
        <taxon>Dikarya</taxon>
        <taxon>Ascomycota</taxon>
        <taxon>Pezizomycotina</taxon>
        <taxon>Dothideomycetes</taxon>
        <taxon>Pleosporomycetidae</taxon>
        <taxon>Pleosporales</taxon>
        <taxon>Lophiostomataceae</taxon>
        <taxon>Lophiostoma</taxon>
    </lineage>
</organism>
<dbReference type="AlphaFoldDB" id="A0A6A6TJP0"/>
<reference evidence="1" key="1">
    <citation type="journal article" date="2020" name="Stud. Mycol.">
        <title>101 Dothideomycetes genomes: a test case for predicting lifestyles and emergence of pathogens.</title>
        <authorList>
            <person name="Haridas S."/>
            <person name="Albert R."/>
            <person name="Binder M."/>
            <person name="Bloem J."/>
            <person name="Labutti K."/>
            <person name="Salamov A."/>
            <person name="Andreopoulos B."/>
            <person name="Baker S."/>
            <person name="Barry K."/>
            <person name="Bills G."/>
            <person name="Bluhm B."/>
            <person name="Cannon C."/>
            <person name="Castanera R."/>
            <person name="Culley D."/>
            <person name="Daum C."/>
            <person name="Ezra D."/>
            <person name="Gonzalez J."/>
            <person name="Henrissat B."/>
            <person name="Kuo A."/>
            <person name="Liang C."/>
            <person name="Lipzen A."/>
            <person name="Lutzoni F."/>
            <person name="Magnuson J."/>
            <person name="Mondo S."/>
            <person name="Nolan M."/>
            <person name="Ohm R."/>
            <person name="Pangilinan J."/>
            <person name="Park H.-J."/>
            <person name="Ramirez L."/>
            <person name="Alfaro M."/>
            <person name="Sun H."/>
            <person name="Tritt A."/>
            <person name="Yoshinaga Y."/>
            <person name="Zwiers L.-H."/>
            <person name="Turgeon B."/>
            <person name="Goodwin S."/>
            <person name="Spatafora J."/>
            <person name="Crous P."/>
            <person name="Grigoriev I."/>
        </authorList>
    </citation>
    <scope>NUCLEOTIDE SEQUENCE</scope>
    <source>
        <strain evidence="1">CBS 122681</strain>
    </source>
</reference>
<sequence>MEISCGHRDFVTSRALSTLCSRACDQAVLNVIPSISRYHIQFTHASNITTDDINDDLPTRLVFLSFQGSRRSLCSKVRVVPFTFLPAPAPARSPIYRPFHISNRRSIPTSLSSPQRARADTAPRRCNAARESFVNYRPTCQARGPDCGTCNSCMAKNGRY</sequence>
<name>A0A6A6TJP0_9PLEO</name>